<dbReference type="KEGG" id="evi:Echvi_4655"/>
<gene>
    <name evidence="2" type="ordered locus">Echvi_4655</name>
</gene>
<proteinExistence type="predicted"/>
<name>L0G5J3_ECHVK</name>
<feature type="signal peptide" evidence="1">
    <location>
        <begin position="1"/>
        <end position="25"/>
    </location>
</feature>
<evidence type="ECO:0000256" key="1">
    <source>
        <dbReference type="SAM" id="SignalP"/>
    </source>
</evidence>
<dbReference type="HOGENOM" id="CLU_1956114_0_0_10"/>
<dbReference type="RefSeq" id="WP_015268344.1">
    <property type="nucleotide sequence ID" value="NC_019904.1"/>
</dbReference>
<evidence type="ECO:0008006" key="4">
    <source>
        <dbReference type="Google" id="ProtNLM"/>
    </source>
</evidence>
<dbReference type="AlphaFoldDB" id="L0G5J3"/>
<reference evidence="3" key="1">
    <citation type="submission" date="2012-02" db="EMBL/GenBank/DDBJ databases">
        <title>The complete genome of Echinicola vietnamensis DSM 17526.</title>
        <authorList>
            <person name="Lucas S."/>
            <person name="Copeland A."/>
            <person name="Lapidus A."/>
            <person name="Glavina del Rio T."/>
            <person name="Dalin E."/>
            <person name="Tice H."/>
            <person name="Bruce D."/>
            <person name="Goodwin L."/>
            <person name="Pitluck S."/>
            <person name="Peters L."/>
            <person name="Ovchinnikova G."/>
            <person name="Teshima H."/>
            <person name="Kyrpides N."/>
            <person name="Mavromatis K."/>
            <person name="Ivanova N."/>
            <person name="Brettin T."/>
            <person name="Detter J.C."/>
            <person name="Han C."/>
            <person name="Larimer F."/>
            <person name="Land M."/>
            <person name="Hauser L."/>
            <person name="Markowitz V."/>
            <person name="Cheng J.-F."/>
            <person name="Hugenholtz P."/>
            <person name="Woyke T."/>
            <person name="Wu D."/>
            <person name="Brambilla E."/>
            <person name="Klenk H.-P."/>
            <person name="Eisen J.A."/>
        </authorList>
    </citation>
    <scope>NUCLEOTIDE SEQUENCE [LARGE SCALE GENOMIC DNA]</scope>
    <source>
        <strain evidence="3">DSM 17526 / LMG 23754 / KMM 6221</strain>
    </source>
</reference>
<accession>L0G5J3</accession>
<keyword evidence="3" id="KW-1185">Reference proteome</keyword>
<evidence type="ECO:0000313" key="2">
    <source>
        <dbReference type="EMBL" id="AGA80822.1"/>
    </source>
</evidence>
<dbReference type="OrthoDB" id="839274at2"/>
<evidence type="ECO:0000313" key="3">
    <source>
        <dbReference type="Proteomes" id="UP000010796"/>
    </source>
</evidence>
<keyword evidence="1" id="KW-0732">Signal</keyword>
<sequence>MKWSFLTYLLCLFLMVGCGESPSTAHHSSASIPAENCPPQTQVSSKVIEYRNLPSPVINSLDQNSVFAEMKLIKATKVSSGHGAVYSLAFEDEEKFIIRAKFNESGRLIPYDSQPIEVAQPLNKQPKK</sequence>
<dbReference type="PROSITE" id="PS51257">
    <property type="entry name" value="PROKAR_LIPOPROTEIN"/>
    <property type="match status" value="1"/>
</dbReference>
<feature type="chain" id="PRO_5003942368" description="Beta-lactamase-inhibitor-like PepSY-like domain-containing protein" evidence="1">
    <location>
        <begin position="26"/>
        <end position="128"/>
    </location>
</feature>
<dbReference type="EMBL" id="CP003346">
    <property type="protein sequence ID" value="AGA80822.1"/>
    <property type="molecule type" value="Genomic_DNA"/>
</dbReference>
<organism evidence="2 3">
    <name type="scientific">Echinicola vietnamensis (strain DSM 17526 / LMG 23754 / KMM 6221)</name>
    <dbReference type="NCBI Taxonomy" id="926556"/>
    <lineage>
        <taxon>Bacteria</taxon>
        <taxon>Pseudomonadati</taxon>
        <taxon>Bacteroidota</taxon>
        <taxon>Cytophagia</taxon>
        <taxon>Cytophagales</taxon>
        <taxon>Cyclobacteriaceae</taxon>
        <taxon>Echinicola</taxon>
    </lineage>
</organism>
<protein>
    <recommendedName>
        <fullName evidence="4">Beta-lactamase-inhibitor-like PepSY-like domain-containing protein</fullName>
    </recommendedName>
</protein>
<dbReference type="Proteomes" id="UP000010796">
    <property type="component" value="Chromosome"/>
</dbReference>